<proteinExistence type="predicted"/>
<gene>
    <name evidence="1" type="ORF">F1649_12750</name>
</gene>
<dbReference type="RefSeq" id="WP_141814031.1">
    <property type="nucleotide sequence ID" value="NZ_VFPL01000001.1"/>
</dbReference>
<evidence type="ECO:0000313" key="1">
    <source>
        <dbReference type="EMBL" id="KAA8482005.1"/>
    </source>
</evidence>
<dbReference type="EMBL" id="VWNE01000019">
    <property type="protein sequence ID" value="KAA8482005.1"/>
    <property type="molecule type" value="Genomic_DNA"/>
</dbReference>
<dbReference type="Proteomes" id="UP000322918">
    <property type="component" value="Unassembled WGS sequence"/>
</dbReference>
<keyword evidence="2" id="KW-1185">Reference proteome</keyword>
<dbReference type="AlphaFoldDB" id="A0A5M9H765"/>
<evidence type="ECO:0000313" key="2">
    <source>
        <dbReference type="Proteomes" id="UP000322918"/>
    </source>
</evidence>
<accession>A0A5M9H765</accession>
<organism evidence="1 2">
    <name type="scientific">Arcticibacter tournemirensis</name>
    <dbReference type="NCBI Taxonomy" id="699437"/>
    <lineage>
        <taxon>Bacteria</taxon>
        <taxon>Pseudomonadati</taxon>
        <taxon>Bacteroidota</taxon>
        <taxon>Sphingobacteriia</taxon>
        <taxon>Sphingobacteriales</taxon>
        <taxon>Sphingobacteriaceae</taxon>
        <taxon>Arcticibacter</taxon>
    </lineage>
</organism>
<name>A0A5M9H765_9SPHI</name>
<sequence length="199" mass="22516">MAKKGRKPSKKTLSKKITAPDLFALNKVKQYREEREVSQTDINVTTELSIGAIGKIENPSTTDKYNFGQLNDLARHFNEKTSEDKDSANHDPYYKNLGEVSLHDFLPLEPLLAQNKVPKSIADDVKAGGIEKAVSILIENGFFDSEYMPGDAIHKKCEEVVQKKLLIDSVRTRLNILYTQGVLDRKKMGSDNTYHYKKL</sequence>
<reference evidence="1 2" key="1">
    <citation type="submission" date="2019-09" db="EMBL/GenBank/DDBJ databases">
        <title>Pararcticibacter amylolyticus gen. nov., sp. nov., isolated from a rottenly hemp rope, and reclassification of Pedobacter tournemirensis as Pararcticibacter tournemirensis comb. nov.</title>
        <authorList>
            <person name="Cai Y."/>
        </authorList>
    </citation>
    <scope>NUCLEOTIDE SEQUENCE [LARGE SCALE GENOMIC DNA]</scope>
    <source>
        <strain evidence="1 2">TF5-37.2-LB10</strain>
    </source>
</reference>
<protein>
    <recommendedName>
        <fullName evidence="3">XRE family transcriptional regulator</fullName>
    </recommendedName>
</protein>
<comment type="caution">
    <text evidence="1">The sequence shown here is derived from an EMBL/GenBank/DDBJ whole genome shotgun (WGS) entry which is preliminary data.</text>
</comment>
<evidence type="ECO:0008006" key="3">
    <source>
        <dbReference type="Google" id="ProtNLM"/>
    </source>
</evidence>